<evidence type="ECO:0000313" key="2">
    <source>
        <dbReference type="Proteomes" id="UP001165270"/>
    </source>
</evidence>
<dbReference type="SUPFAM" id="SSF46785">
    <property type="entry name" value="Winged helix' DNA-binding domain"/>
    <property type="match status" value="1"/>
</dbReference>
<evidence type="ECO:0008006" key="3">
    <source>
        <dbReference type="Google" id="ProtNLM"/>
    </source>
</evidence>
<proteinExistence type="predicted"/>
<dbReference type="InterPro" id="IPR036390">
    <property type="entry name" value="WH_DNA-bd_sf"/>
</dbReference>
<dbReference type="SUPFAM" id="SSF52540">
    <property type="entry name" value="P-loop containing nucleoside triphosphate hydrolases"/>
    <property type="match status" value="1"/>
</dbReference>
<dbReference type="InterPro" id="IPR027417">
    <property type="entry name" value="P-loop_NTPase"/>
</dbReference>
<keyword evidence="2" id="KW-1185">Reference proteome</keyword>
<reference evidence="1" key="1">
    <citation type="submission" date="2022-03" db="EMBL/GenBank/DDBJ databases">
        <title>Streptomyces 7R015 and 7R016 isolated from Barleria lupulina in Thailand.</title>
        <authorList>
            <person name="Kanchanasin P."/>
            <person name="Phongsopitanun W."/>
            <person name="Tanasupawat S."/>
        </authorList>
    </citation>
    <scope>NUCLEOTIDE SEQUENCE</scope>
    <source>
        <strain evidence="1">7R016</strain>
    </source>
</reference>
<organism evidence="1 2">
    <name type="scientific">Streptomyces spinosisporus</name>
    <dbReference type="NCBI Taxonomy" id="2927582"/>
    <lineage>
        <taxon>Bacteria</taxon>
        <taxon>Bacillati</taxon>
        <taxon>Actinomycetota</taxon>
        <taxon>Actinomycetes</taxon>
        <taxon>Kitasatosporales</taxon>
        <taxon>Streptomycetaceae</taxon>
        <taxon>Streptomyces</taxon>
    </lineage>
</organism>
<dbReference type="Gene3D" id="3.40.50.300">
    <property type="entry name" value="P-loop containing nucleotide triphosphate hydrolases"/>
    <property type="match status" value="1"/>
</dbReference>
<sequence length="413" mass="45911">MIGTIAFLLALAALFGGWLYARMRWRIFVKERQSRRAMIGHERAKTKSENARTISQRVHDHLPDRIVLRLMRHRPQRRGRRIRIARRGLFVGRSVRINPGQHILAVGMTGSGKSSTIRVLADWAKRRPDWVIEVWDGKFGATGAPYLAHARVYESLPEIEERLADLVGREFPARAKMADRPHRAVIIDESRIFNELSATGLRHLITVVQEGRELGVHVWAGLQDPKTSSVPSEVRDQFTCRLVHMLQTAEANQVALMELATAGYSAHKLDRAGQVLVHEKGRRHPARPLFALWLSPAALAARPGRVCLTKVPARPGVAVARIEPTSSTRENRHATATATPRTDDFAEAIERALLGGAAGPRALARTLDRNPGSVLRKLTRMTEQGVITRTAEGTYAIPSAAEPITDAPKGQDR</sequence>
<dbReference type="EMBL" id="JALDAX010000001">
    <property type="protein sequence ID" value="MCI3238207.1"/>
    <property type="molecule type" value="Genomic_DNA"/>
</dbReference>
<dbReference type="CDD" id="cd01127">
    <property type="entry name" value="TrwB_TraG_TraD_VirD4"/>
    <property type="match status" value="1"/>
</dbReference>
<evidence type="ECO:0000313" key="1">
    <source>
        <dbReference type="EMBL" id="MCI3238207.1"/>
    </source>
</evidence>
<protein>
    <recommendedName>
        <fullName evidence="3">FtsK domain-containing protein</fullName>
    </recommendedName>
</protein>
<gene>
    <name evidence="1" type="ORF">MQN93_00570</name>
</gene>
<dbReference type="RefSeq" id="WP_242707823.1">
    <property type="nucleotide sequence ID" value="NZ_JALDAX010000001.1"/>
</dbReference>
<accession>A0ABS9X9B4</accession>
<comment type="caution">
    <text evidence="1">The sequence shown here is derived from an EMBL/GenBank/DDBJ whole genome shotgun (WGS) entry which is preliminary data.</text>
</comment>
<name>A0ABS9X9B4_9ACTN</name>
<dbReference type="Proteomes" id="UP001165270">
    <property type="component" value="Unassembled WGS sequence"/>
</dbReference>